<dbReference type="InterPro" id="IPR004252">
    <property type="entry name" value="Probable_transposase_24"/>
</dbReference>
<dbReference type="OrthoDB" id="1110748at2759"/>
<protein>
    <recommendedName>
        <fullName evidence="2">DUF8039 domain-containing protein</fullName>
    </recommendedName>
</protein>
<dbReference type="Pfam" id="PF26133">
    <property type="entry name" value="DUF8039"/>
    <property type="match status" value="1"/>
</dbReference>
<accession>A0A6D2I1A8</accession>
<organism evidence="3 4">
    <name type="scientific">Microthlaspi erraticum</name>
    <dbReference type="NCBI Taxonomy" id="1685480"/>
    <lineage>
        <taxon>Eukaryota</taxon>
        <taxon>Viridiplantae</taxon>
        <taxon>Streptophyta</taxon>
        <taxon>Embryophyta</taxon>
        <taxon>Tracheophyta</taxon>
        <taxon>Spermatophyta</taxon>
        <taxon>Magnoliopsida</taxon>
        <taxon>eudicotyledons</taxon>
        <taxon>Gunneridae</taxon>
        <taxon>Pentapetalae</taxon>
        <taxon>rosids</taxon>
        <taxon>malvids</taxon>
        <taxon>Brassicales</taxon>
        <taxon>Brassicaceae</taxon>
        <taxon>Coluteocarpeae</taxon>
        <taxon>Microthlaspi</taxon>
    </lineage>
</organism>
<dbReference type="AlphaFoldDB" id="A0A6D2I1A8"/>
<gene>
    <name evidence="3" type="ORF">MERR_LOCUS8752</name>
</gene>
<feature type="domain" description="DUF8039" evidence="2">
    <location>
        <begin position="254"/>
        <end position="331"/>
    </location>
</feature>
<feature type="region of interest" description="Disordered" evidence="1">
    <location>
        <begin position="226"/>
        <end position="250"/>
    </location>
</feature>
<reference evidence="3" key="1">
    <citation type="submission" date="2020-01" db="EMBL/GenBank/DDBJ databases">
        <authorList>
            <person name="Mishra B."/>
        </authorList>
    </citation>
    <scope>NUCLEOTIDE SEQUENCE [LARGE SCALE GENOMIC DNA]</scope>
</reference>
<dbReference type="InterPro" id="IPR058352">
    <property type="entry name" value="DUF8039"/>
</dbReference>
<dbReference type="Proteomes" id="UP000467841">
    <property type="component" value="Unassembled WGS sequence"/>
</dbReference>
<keyword evidence="4" id="KW-1185">Reference proteome</keyword>
<proteinExistence type="predicted"/>
<dbReference type="EMBL" id="CACVBM020000621">
    <property type="protein sequence ID" value="CAA7021517.1"/>
    <property type="molecule type" value="Genomic_DNA"/>
</dbReference>
<evidence type="ECO:0000313" key="3">
    <source>
        <dbReference type="EMBL" id="CAA7021517.1"/>
    </source>
</evidence>
<evidence type="ECO:0000313" key="4">
    <source>
        <dbReference type="Proteomes" id="UP000467841"/>
    </source>
</evidence>
<dbReference type="PANTHER" id="PTHR33018:SF31">
    <property type="entry name" value="TRANSPOSASE, PTTA_EN_SPM, PLANT"/>
    <property type="match status" value="1"/>
</dbReference>
<comment type="caution">
    <text evidence="3">The sequence shown here is derived from an EMBL/GenBank/DDBJ whole genome shotgun (WGS) entry which is preliminary data.</text>
</comment>
<name>A0A6D2I1A8_9BRAS</name>
<evidence type="ECO:0000259" key="2">
    <source>
        <dbReference type="Pfam" id="PF26133"/>
    </source>
</evidence>
<feature type="compositionally biased region" description="Low complexity" evidence="1">
    <location>
        <begin position="241"/>
        <end position="250"/>
    </location>
</feature>
<dbReference type="PANTHER" id="PTHR33018">
    <property type="entry name" value="OS10G0338966 PROTEIN-RELATED"/>
    <property type="match status" value="1"/>
</dbReference>
<dbReference type="Pfam" id="PF03004">
    <property type="entry name" value="Transposase_24"/>
    <property type="match status" value="1"/>
</dbReference>
<sequence>MQRVAQRVELKPSNITSVHAWNAWVKSRTSKAFQEKSDWYRGLRRAQIPHTTSRKGMHRLAHEMKSNTDDPKKINRSKVWIAGHTHSDGRPVRPEFADTFEQIQTLDSQMDSTSGDNIREDAMSKILGKDKPGRVRDLYKLFHDLAGNKGNPGDMASQNEVGDVNRGVKCQILAWYANEDVVVTEGEFCSADKDYKIGKISIGRNAAAVIIKTVLDIEAADEASAREQVSPREAVMRRSSESTSYSTSTTKSPKQKCILLDFNNSGCTIAEGKVCSTNPTDLVHHVPLGENVSKVWVEVVKIGEAAVWRPNSEVVYISDALGTTVAWPNDKLLFL</sequence>
<evidence type="ECO:0000256" key="1">
    <source>
        <dbReference type="SAM" id="MobiDB-lite"/>
    </source>
</evidence>